<organism evidence="8 9">
    <name type="scientific">Pocillopora meandrina</name>
    <dbReference type="NCBI Taxonomy" id="46732"/>
    <lineage>
        <taxon>Eukaryota</taxon>
        <taxon>Metazoa</taxon>
        <taxon>Cnidaria</taxon>
        <taxon>Anthozoa</taxon>
        <taxon>Hexacorallia</taxon>
        <taxon>Scleractinia</taxon>
        <taxon>Astrocoeniina</taxon>
        <taxon>Pocilloporidae</taxon>
        <taxon>Pocillopora</taxon>
    </lineage>
</organism>
<evidence type="ECO:0000256" key="4">
    <source>
        <dbReference type="ARBA" id="ARBA00023136"/>
    </source>
</evidence>
<feature type="compositionally biased region" description="Acidic residues" evidence="5">
    <location>
        <begin position="554"/>
        <end position="564"/>
    </location>
</feature>
<accession>A0AAU9XLJ8</accession>
<dbReference type="InterPro" id="IPR005828">
    <property type="entry name" value="MFS_sugar_transport-like"/>
</dbReference>
<feature type="transmembrane region" description="Helical" evidence="6">
    <location>
        <begin position="409"/>
        <end position="431"/>
    </location>
</feature>
<comment type="caution">
    <text evidence="8">The sequence shown here is derived from an EMBL/GenBank/DDBJ whole genome shotgun (WGS) entry which is preliminary data.</text>
</comment>
<sequence>MGSQEGLVCRNGNTSVSSEVQQTESDSVQFDDILKRIGEFGPWQRAIYILSCVFVLIPSGLHTAGVPFITGTPKFQCVTPDVECEVNKCCKNCTNYAFIGPYAYNSTVTEYNLICNRAFIGANVQAVFGAGMLLGSFIFGAVSDNFGRRSCMLMCSVLMTLFSLGASFAKSLVLFAVLRFCTAACLTGFFVAHYVYVLELVGPTYRTMASKCCGFFWAAGSGAIALMGYYIRDWRTLLLVSSCPPALFLLLWLIIPESGRWLLVRGRVDEAGQIVRKFAKKNSIMSDYLNRALAKCSRGEILARTRKIRHSPLDLFRTPRMRKRTLILWFCWLVVNLIYYGFLFYVSDLPGSPYLNMIIIYVVIDTPGIFLCWVTVQKFGRRVPFCVFMIIGGVACLLVLIVPKDEERFIRILAFIGRGFVTMSFSILYLYSSELYPTSIRNLAVGTCSTIARLGFILASYIVMLSQLPGLSVIFPMVVFGVLALTAGLVILWLPETLNSNMCQTLDETNRQNEYYGFIWMERRVNIPFSFSRLRSSGAAHVRVVSNEGVQVGEDSDGDDDDTVDNAPLIT</sequence>
<feature type="domain" description="Major facilitator superfamily (MFS) profile" evidence="7">
    <location>
        <begin position="48"/>
        <end position="499"/>
    </location>
</feature>
<dbReference type="Pfam" id="PF00083">
    <property type="entry name" value="Sugar_tr"/>
    <property type="match status" value="1"/>
</dbReference>
<evidence type="ECO:0000256" key="5">
    <source>
        <dbReference type="SAM" id="MobiDB-lite"/>
    </source>
</evidence>
<protein>
    <recommendedName>
        <fullName evidence="7">Major facilitator superfamily (MFS) profile domain-containing protein</fullName>
    </recommendedName>
</protein>
<dbReference type="Proteomes" id="UP001159428">
    <property type="component" value="Unassembled WGS sequence"/>
</dbReference>
<feature type="transmembrane region" description="Helical" evidence="6">
    <location>
        <begin position="151"/>
        <end position="169"/>
    </location>
</feature>
<feature type="transmembrane region" description="Helical" evidence="6">
    <location>
        <begin position="470"/>
        <end position="494"/>
    </location>
</feature>
<feature type="transmembrane region" description="Helical" evidence="6">
    <location>
        <begin position="208"/>
        <end position="231"/>
    </location>
</feature>
<dbReference type="InterPro" id="IPR020846">
    <property type="entry name" value="MFS_dom"/>
</dbReference>
<evidence type="ECO:0000313" key="9">
    <source>
        <dbReference type="Proteomes" id="UP001159428"/>
    </source>
</evidence>
<feature type="compositionally biased region" description="Polar residues" evidence="5">
    <location>
        <begin position="11"/>
        <end position="21"/>
    </location>
</feature>
<dbReference type="CDD" id="cd17317">
    <property type="entry name" value="MFS_SLC22"/>
    <property type="match status" value="1"/>
</dbReference>
<evidence type="ECO:0000313" key="8">
    <source>
        <dbReference type="EMBL" id="CAH3151453.1"/>
    </source>
</evidence>
<evidence type="ECO:0000259" key="7">
    <source>
        <dbReference type="PROSITE" id="PS50850"/>
    </source>
</evidence>
<feature type="transmembrane region" description="Helical" evidence="6">
    <location>
        <begin position="175"/>
        <end position="196"/>
    </location>
</feature>
<feature type="transmembrane region" description="Helical" evidence="6">
    <location>
        <begin position="118"/>
        <end position="139"/>
    </location>
</feature>
<dbReference type="PROSITE" id="PS50850">
    <property type="entry name" value="MFS"/>
    <property type="match status" value="1"/>
</dbReference>
<name>A0AAU9XLJ8_9CNID</name>
<feature type="transmembrane region" description="Helical" evidence="6">
    <location>
        <begin position="443"/>
        <end position="464"/>
    </location>
</feature>
<feature type="transmembrane region" description="Helical" evidence="6">
    <location>
        <begin position="237"/>
        <end position="255"/>
    </location>
</feature>
<dbReference type="AlphaFoldDB" id="A0AAU9XLJ8"/>
<dbReference type="SUPFAM" id="SSF103473">
    <property type="entry name" value="MFS general substrate transporter"/>
    <property type="match status" value="1"/>
</dbReference>
<reference evidence="8 9" key="1">
    <citation type="submission" date="2022-05" db="EMBL/GenBank/DDBJ databases">
        <authorList>
            <consortium name="Genoscope - CEA"/>
            <person name="William W."/>
        </authorList>
    </citation>
    <scope>NUCLEOTIDE SEQUENCE [LARGE SCALE GENOMIC DNA]</scope>
</reference>
<feature type="transmembrane region" description="Helical" evidence="6">
    <location>
        <begin position="383"/>
        <end position="403"/>
    </location>
</feature>
<feature type="transmembrane region" description="Helical" evidence="6">
    <location>
        <begin position="358"/>
        <end position="376"/>
    </location>
</feature>
<dbReference type="GO" id="GO:0022857">
    <property type="term" value="F:transmembrane transporter activity"/>
    <property type="evidence" value="ECO:0007669"/>
    <property type="project" value="InterPro"/>
</dbReference>
<dbReference type="Gene3D" id="1.20.1250.20">
    <property type="entry name" value="MFS general substrate transporter like domains"/>
    <property type="match status" value="1"/>
</dbReference>
<feature type="region of interest" description="Disordered" evidence="5">
    <location>
        <begin position="1"/>
        <end position="21"/>
    </location>
</feature>
<dbReference type="EMBL" id="CALNXJ010000049">
    <property type="protein sequence ID" value="CAH3151453.1"/>
    <property type="molecule type" value="Genomic_DNA"/>
</dbReference>
<dbReference type="InterPro" id="IPR036259">
    <property type="entry name" value="MFS_trans_sf"/>
</dbReference>
<gene>
    <name evidence="8" type="ORF">PMEA_00025202</name>
</gene>
<evidence type="ECO:0000256" key="1">
    <source>
        <dbReference type="ARBA" id="ARBA00004141"/>
    </source>
</evidence>
<keyword evidence="4 6" id="KW-0472">Membrane</keyword>
<dbReference type="PANTHER" id="PTHR24064">
    <property type="entry name" value="SOLUTE CARRIER FAMILY 22 MEMBER"/>
    <property type="match status" value="1"/>
</dbReference>
<keyword evidence="9" id="KW-1185">Reference proteome</keyword>
<keyword evidence="3 6" id="KW-1133">Transmembrane helix</keyword>
<feature type="transmembrane region" description="Helical" evidence="6">
    <location>
        <begin position="46"/>
        <end position="69"/>
    </location>
</feature>
<proteinExistence type="predicted"/>
<feature type="transmembrane region" description="Helical" evidence="6">
    <location>
        <begin position="326"/>
        <end position="346"/>
    </location>
</feature>
<comment type="subcellular location">
    <subcellularLocation>
        <location evidence="1">Membrane</location>
        <topology evidence="1">Multi-pass membrane protein</topology>
    </subcellularLocation>
</comment>
<keyword evidence="2 6" id="KW-0812">Transmembrane</keyword>
<feature type="region of interest" description="Disordered" evidence="5">
    <location>
        <begin position="551"/>
        <end position="571"/>
    </location>
</feature>
<dbReference type="GO" id="GO:0016020">
    <property type="term" value="C:membrane"/>
    <property type="evidence" value="ECO:0007669"/>
    <property type="project" value="UniProtKB-SubCell"/>
</dbReference>
<evidence type="ECO:0000256" key="2">
    <source>
        <dbReference type="ARBA" id="ARBA00022692"/>
    </source>
</evidence>
<evidence type="ECO:0000256" key="6">
    <source>
        <dbReference type="SAM" id="Phobius"/>
    </source>
</evidence>
<evidence type="ECO:0000256" key="3">
    <source>
        <dbReference type="ARBA" id="ARBA00022989"/>
    </source>
</evidence>